<dbReference type="PRINTS" id="PR00598">
    <property type="entry name" value="HTHMARR"/>
</dbReference>
<evidence type="ECO:0000259" key="1">
    <source>
        <dbReference type="PROSITE" id="PS50995"/>
    </source>
</evidence>
<protein>
    <submittedName>
        <fullName evidence="2">MarR family transcriptional regulator</fullName>
    </submittedName>
</protein>
<reference evidence="2 3" key="1">
    <citation type="submission" date="2013-04" db="EMBL/GenBank/DDBJ databases">
        <title>Hyphomonas hirschiana VP5 Genome Sequencing.</title>
        <authorList>
            <person name="Lai Q."/>
            <person name="Shao Z."/>
        </authorList>
    </citation>
    <scope>NUCLEOTIDE SEQUENCE [LARGE SCALE GENOMIC DNA]</scope>
    <source>
        <strain evidence="2 3">VP5</strain>
    </source>
</reference>
<accession>A0A059FPH9</accession>
<sequence length="176" mass="18840">MIPQISTLDSKHQPSEAALISLRRILKAVEANSRSLARDTSLTPSQLVVLKELSVRDGAQPSELAKAAGLKQATISILLDKLQARGLVLRNRGDADRRTVMVQITPEGRLTLSGAPDLLQAEFGTGFARLPEWEQAYINAALVRLVSLLGAADIDASPVLDVGNVTDLPETPGEAR</sequence>
<keyword evidence="3" id="KW-1185">Reference proteome</keyword>
<dbReference type="GO" id="GO:0003700">
    <property type="term" value="F:DNA-binding transcription factor activity"/>
    <property type="evidence" value="ECO:0007669"/>
    <property type="project" value="InterPro"/>
</dbReference>
<dbReference type="Proteomes" id="UP000025061">
    <property type="component" value="Unassembled WGS sequence"/>
</dbReference>
<proteinExistence type="predicted"/>
<dbReference type="Pfam" id="PF01047">
    <property type="entry name" value="MarR"/>
    <property type="match status" value="1"/>
</dbReference>
<dbReference type="InterPro" id="IPR000835">
    <property type="entry name" value="HTH_MarR-typ"/>
</dbReference>
<name>A0A059FPH9_9PROT</name>
<dbReference type="InterPro" id="IPR039422">
    <property type="entry name" value="MarR/SlyA-like"/>
</dbReference>
<dbReference type="InterPro" id="IPR036388">
    <property type="entry name" value="WH-like_DNA-bd_sf"/>
</dbReference>
<gene>
    <name evidence="2" type="ORF">HHI_11341</name>
</gene>
<dbReference type="OrthoDB" id="8447118at2"/>
<dbReference type="AlphaFoldDB" id="A0A059FPH9"/>
<dbReference type="RefSeq" id="WP_011646646.1">
    <property type="nucleotide sequence ID" value="NZ_ARYI01000009.1"/>
</dbReference>
<dbReference type="PANTHER" id="PTHR33164">
    <property type="entry name" value="TRANSCRIPTIONAL REGULATOR, MARR FAMILY"/>
    <property type="match status" value="1"/>
</dbReference>
<dbReference type="Gene3D" id="1.10.10.10">
    <property type="entry name" value="Winged helix-like DNA-binding domain superfamily/Winged helix DNA-binding domain"/>
    <property type="match status" value="1"/>
</dbReference>
<dbReference type="GO" id="GO:0006950">
    <property type="term" value="P:response to stress"/>
    <property type="evidence" value="ECO:0007669"/>
    <property type="project" value="TreeGrafter"/>
</dbReference>
<dbReference type="PANTHER" id="PTHR33164:SF89">
    <property type="entry name" value="MARR FAMILY REGULATORY PROTEIN"/>
    <property type="match status" value="1"/>
</dbReference>
<evidence type="ECO:0000313" key="2">
    <source>
        <dbReference type="EMBL" id="KCZ92570.1"/>
    </source>
</evidence>
<comment type="caution">
    <text evidence="2">The sequence shown here is derived from an EMBL/GenBank/DDBJ whole genome shotgun (WGS) entry which is preliminary data.</text>
</comment>
<dbReference type="PATRIC" id="fig|1280951.3.peg.2286"/>
<organism evidence="2 3">
    <name type="scientific">Hyphomonas hirschiana VP5</name>
    <dbReference type="NCBI Taxonomy" id="1280951"/>
    <lineage>
        <taxon>Bacteria</taxon>
        <taxon>Pseudomonadati</taxon>
        <taxon>Pseudomonadota</taxon>
        <taxon>Alphaproteobacteria</taxon>
        <taxon>Hyphomonadales</taxon>
        <taxon>Hyphomonadaceae</taxon>
        <taxon>Hyphomonas</taxon>
    </lineage>
</organism>
<feature type="domain" description="HTH marR-type" evidence="1">
    <location>
        <begin position="15"/>
        <end position="147"/>
    </location>
</feature>
<dbReference type="SMART" id="SM00347">
    <property type="entry name" value="HTH_MARR"/>
    <property type="match status" value="1"/>
</dbReference>
<evidence type="ECO:0000313" key="3">
    <source>
        <dbReference type="Proteomes" id="UP000025061"/>
    </source>
</evidence>
<dbReference type="InterPro" id="IPR036390">
    <property type="entry name" value="WH_DNA-bd_sf"/>
</dbReference>
<dbReference type="EMBL" id="ARYI01000009">
    <property type="protein sequence ID" value="KCZ92570.1"/>
    <property type="molecule type" value="Genomic_DNA"/>
</dbReference>
<dbReference type="SUPFAM" id="SSF46785">
    <property type="entry name" value="Winged helix' DNA-binding domain"/>
    <property type="match status" value="1"/>
</dbReference>
<dbReference type="PROSITE" id="PS50995">
    <property type="entry name" value="HTH_MARR_2"/>
    <property type="match status" value="1"/>
</dbReference>